<gene>
    <name evidence="2" type="ORF">F511_28333</name>
</gene>
<dbReference type="Pfam" id="PF20431">
    <property type="entry name" value="E_motif"/>
    <property type="match status" value="1"/>
</dbReference>
<dbReference type="InterPro" id="IPR046848">
    <property type="entry name" value="E_motif"/>
</dbReference>
<dbReference type="Pfam" id="PF01535">
    <property type="entry name" value="PPR"/>
    <property type="match status" value="1"/>
</dbReference>
<organism evidence="2 3">
    <name type="scientific">Dorcoceras hygrometricum</name>
    <dbReference type="NCBI Taxonomy" id="472368"/>
    <lineage>
        <taxon>Eukaryota</taxon>
        <taxon>Viridiplantae</taxon>
        <taxon>Streptophyta</taxon>
        <taxon>Embryophyta</taxon>
        <taxon>Tracheophyta</taxon>
        <taxon>Spermatophyta</taxon>
        <taxon>Magnoliopsida</taxon>
        <taxon>eudicotyledons</taxon>
        <taxon>Gunneridae</taxon>
        <taxon>Pentapetalae</taxon>
        <taxon>asterids</taxon>
        <taxon>lamiids</taxon>
        <taxon>Lamiales</taxon>
        <taxon>Gesneriaceae</taxon>
        <taxon>Didymocarpoideae</taxon>
        <taxon>Trichosporeae</taxon>
        <taxon>Loxocarpinae</taxon>
        <taxon>Dorcoceras</taxon>
    </lineage>
</organism>
<evidence type="ECO:0000313" key="3">
    <source>
        <dbReference type="Proteomes" id="UP000250235"/>
    </source>
</evidence>
<dbReference type="PANTHER" id="PTHR47926:SF481">
    <property type="entry name" value="TETRATRICOPEPTIDE-LIKE HELICAL DOMAIN SUPERFAMILY"/>
    <property type="match status" value="1"/>
</dbReference>
<proteinExistence type="predicted"/>
<dbReference type="OrthoDB" id="1929855at2759"/>
<dbReference type="InterPro" id="IPR011990">
    <property type="entry name" value="TPR-like_helical_dom_sf"/>
</dbReference>
<dbReference type="GO" id="GO:0003723">
    <property type="term" value="F:RNA binding"/>
    <property type="evidence" value="ECO:0007669"/>
    <property type="project" value="InterPro"/>
</dbReference>
<keyword evidence="3" id="KW-1185">Reference proteome</keyword>
<reference evidence="2 3" key="1">
    <citation type="journal article" date="2015" name="Proc. Natl. Acad. Sci. U.S.A.">
        <title>The resurrection genome of Boea hygrometrica: A blueprint for survival of dehydration.</title>
        <authorList>
            <person name="Xiao L."/>
            <person name="Yang G."/>
            <person name="Zhang L."/>
            <person name="Yang X."/>
            <person name="Zhao S."/>
            <person name="Ji Z."/>
            <person name="Zhou Q."/>
            <person name="Hu M."/>
            <person name="Wang Y."/>
            <person name="Chen M."/>
            <person name="Xu Y."/>
            <person name="Jin H."/>
            <person name="Xiao X."/>
            <person name="Hu G."/>
            <person name="Bao F."/>
            <person name="Hu Y."/>
            <person name="Wan P."/>
            <person name="Li L."/>
            <person name="Deng X."/>
            <person name="Kuang T."/>
            <person name="Xiang C."/>
            <person name="Zhu J.K."/>
            <person name="Oliver M.J."/>
            <person name="He Y."/>
        </authorList>
    </citation>
    <scope>NUCLEOTIDE SEQUENCE [LARGE SCALE GENOMIC DNA]</scope>
    <source>
        <strain evidence="3">cv. XS01</strain>
    </source>
</reference>
<keyword evidence="1" id="KW-0677">Repeat</keyword>
<dbReference type="PANTHER" id="PTHR47926">
    <property type="entry name" value="PENTATRICOPEPTIDE REPEAT-CONTAINING PROTEIN"/>
    <property type="match status" value="1"/>
</dbReference>
<sequence length="168" mass="19092">MPKAVNHVACALREMMVRPFVLLAWGKKFHKDGNKSVSRCVYYDHMFSKYQVQPETEHYVCMVHMLGRAGKLREAYDFINNLPLASPQPGVWGALLSSCSYHGDVDMGREVAHILFALEPENVSYYVALCNMYVAAGRWEEAVELRTLIHDKQLKKPAGYSVIDVGLR</sequence>
<accession>A0A2Z7B0J3</accession>
<evidence type="ECO:0000256" key="1">
    <source>
        <dbReference type="ARBA" id="ARBA00022737"/>
    </source>
</evidence>
<name>A0A2Z7B0J3_9LAMI</name>
<dbReference type="Gene3D" id="1.25.40.10">
    <property type="entry name" value="Tetratricopeptide repeat domain"/>
    <property type="match status" value="1"/>
</dbReference>
<protein>
    <submittedName>
        <fullName evidence="2">Pentatricopeptide repeat-containing protein mitochondrial-like</fullName>
    </submittedName>
</protein>
<dbReference type="GO" id="GO:0009451">
    <property type="term" value="P:RNA modification"/>
    <property type="evidence" value="ECO:0007669"/>
    <property type="project" value="InterPro"/>
</dbReference>
<evidence type="ECO:0000313" key="2">
    <source>
        <dbReference type="EMBL" id="KZV27832.1"/>
    </source>
</evidence>
<dbReference type="InterPro" id="IPR046960">
    <property type="entry name" value="PPR_At4g14850-like_plant"/>
</dbReference>
<dbReference type="AlphaFoldDB" id="A0A2Z7B0J3"/>
<dbReference type="Proteomes" id="UP000250235">
    <property type="component" value="Unassembled WGS sequence"/>
</dbReference>
<dbReference type="InterPro" id="IPR002885">
    <property type="entry name" value="PPR_rpt"/>
</dbReference>
<dbReference type="EMBL" id="KV010272">
    <property type="protein sequence ID" value="KZV27832.1"/>
    <property type="molecule type" value="Genomic_DNA"/>
</dbReference>